<gene>
    <name evidence="3" type="ORF">TCMB3V08_LOCUS809</name>
</gene>
<dbReference type="PANTHER" id="PTHR39387">
    <property type="entry name" value="SHAVENOID, ISOFORM B"/>
    <property type="match status" value="1"/>
</dbReference>
<feature type="domain" description="Shavenoid isoform B-like N-terminal" evidence="2">
    <location>
        <begin position="34"/>
        <end position="94"/>
    </location>
</feature>
<evidence type="ECO:0000313" key="3">
    <source>
        <dbReference type="EMBL" id="CAD7568033.1"/>
    </source>
</evidence>
<dbReference type="GO" id="GO:0035317">
    <property type="term" value="P:imaginal disc-derived wing hair organization"/>
    <property type="evidence" value="ECO:0007669"/>
    <property type="project" value="TreeGrafter"/>
</dbReference>
<evidence type="ECO:0000256" key="1">
    <source>
        <dbReference type="SAM" id="SignalP"/>
    </source>
</evidence>
<evidence type="ECO:0000259" key="2">
    <source>
        <dbReference type="Pfam" id="PF23328"/>
    </source>
</evidence>
<dbReference type="EMBL" id="OE179205">
    <property type="protein sequence ID" value="CAD7568033.1"/>
    <property type="molecule type" value="Genomic_DNA"/>
</dbReference>
<proteinExistence type="predicted"/>
<feature type="signal peptide" evidence="1">
    <location>
        <begin position="1"/>
        <end position="26"/>
    </location>
</feature>
<dbReference type="InterPro" id="IPR057507">
    <property type="entry name" value="Sha_B-like_N"/>
</dbReference>
<dbReference type="GO" id="GO:0005938">
    <property type="term" value="C:cell cortex"/>
    <property type="evidence" value="ECO:0007669"/>
    <property type="project" value="TreeGrafter"/>
</dbReference>
<accession>A0A7R9P2W2</accession>
<dbReference type="PANTHER" id="PTHR39387:SF1">
    <property type="entry name" value="SHAVENOID, ISOFORM B"/>
    <property type="match status" value="1"/>
</dbReference>
<feature type="chain" id="PRO_5031225463" evidence="1">
    <location>
        <begin position="27"/>
        <end position="139"/>
    </location>
</feature>
<dbReference type="AlphaFoldDB" id="A0A7R9P2W2"/>
<keyword evidence="1" id="KW-0732">Signal</keyword>
<sequence length="139" mass="15344">MTRAMRTRPAAILVLQWLLWWRLALADNSSLPQLTINRHREGDMYSPKGSSCPLNSCVGGGETVSGQDDPCQCQCKPDLPVFRDDLLLCVNDIHGKVENLIGRTTLSTSNLDSNPNIPAIGEPEEMSYTSIPFAYHRGS</sequence>
<dbReference type="Pfam" id="PF23328">
    <property type="entry name" value="Sha_B_N"/>
    <property type="match status" value="1"/>
</dbReference>
<reference evidence="3" key="1">
    <citation type="submission" date="2020-11" db="EMBL/GenBank/DDBJ databases">
        <authorList>
            <person name="Tran Van P."/>
        </authorList>
    </citation>
    <scope>NUCLEOTIDE SEQUENCE</scope>
</reference>
<organism evidence="3">
    <name type="scientific">Timema californicum</name>
    <name type="common">California timema</name>
    <name type="synonym">Walking stick</name>
    <dbReference type="NCBI Taxonomy" id="61474"/>
    <lineage>
        <taxon>Eukaryota</taxon>
        <taxon>Metazoa</taxon>
        <taxon>Ecdysozoa</taxon>
        <taxon>Arthropoda</taxon>
        <taxon>Hexapoda</taxon>
        <taxon>Insecta</taxon>
        <taxon>Pterygota</taxon>
        <taxon>Neoptera</taxon>
        <taxon>Polyneoptera</taxon>
        <taxon>Phasmatodea</taxon>
        <taxon>Timematodea</taxon>
        <taxon>Timematoidea</taxon>
        <taxon>Timematidae</taxon>
        <taxon>Timema</taxon>
    </lineage>
</organism>
<name>A0A7R9P2W2_TIMCA</name>
<protein>
    <submittedName>
        <fullName evidence="3">(California timema) hypothetical protein</fullName>
    </submittedName>
</protein>